<evidence type="ECO:0000313" key="1">
    <source>
        <dbReference type="EMBL" id="SCG46925.1"/>
    </source>
</evidence>
<dbReference type="Proteomes" id="UP000199360">
    <property type="component" value="Unassembled WGS sequence"/>
</dbReference>
<evidence type="ECO:0000313" key="2">
    <source>
        <dbReference type="Proteomes" id="UP000199360"/>
    </source>
</evidence>
<sequence>MFQLVIRGDHMASGFKPKPGVFKEIQRTLEREARKHPVRIPIQAEAAGTGAVSGGGGGRGGVTGSEFDLVAGFFLDWLFVLQKSQRGAWPSISQLVESTGNQEFLPMVEAQGDVAVDALVQDDLVKEAKAMGRFGMLRRISLTDAGNREAAQRIERRRDNRARRNACRDAVLRWVYERDANGESTEIAEIVTSPYGWFSGELYSGADLAGAVQFLRERRLLGGTDEIPTIEPAGTECIEQYGGVVDYLNRGDGAGVNVTILGDNKGQLAVANRDVAQTQTNTNEGQVLAIFAEALREFARLLPEDQQPRYEMVASELEQEAAKEQPDKTWVRSLLDRGKGLLEGAPANLQHLAQVAKIGFDLYGQGLS</sequence>
<dbReference type="OrthoDB" id="3369028at2"/>
<dbReference type="EMBL" id="FMDM01000003">
    <property type="protein sequence ID" value="SCG46925.1"/>
    <property type="molecule type" value="Genomic_DNA"/>
</dbReference>
<name>A0A1C5HLQ7_9ACTN</name>
<organism evidence="1 2">
    <name type="scientific">Micromonospora humi</name>
    <dbReference type="NCBI Taxonomy" id="745366"/>
    <lineage>
        <taxon>Bacteria</taxon>
        <taxon>Bacillati</taxon>
        <taxon>Actinomycetota</taxon>
        <taxon>Actinomycetes</taxon>
        <taxon>Micromonosporales</taxon>
        <taxon>Micromonosporaceae</taxon>
        <taxon>Micromonospora</taxon>
    </lineage>
</organism>
<reference evidence="2" key="1">
    <citation type="submission" date="2016-06" db="EMBL/GenBank/DDBJ databases">
        <authorList>
            <person name="Varghese N."/>
            <person name="Submissions Spin"/>
        </authorList>
    </citation>
    <scope>NUCLEOTIDE SEQUENCE [LARGE SCALE GENOMIC DNA]</scope>
    <source>
        <strain evidence="2">DSM 45647</strain>
    </source>
</reference>
<proteinExistence type="predicted"/>
<protein>
    <submittedName>
        <fullName evidence="1">Uncharacterized protein</fullName>
    </submittedName>
</protein>
<keyword evidence="2" id="KW-1185">Reference proteome</keyword>
<gene>
    <name evidence="1" type="ORF">GA0070213_103294</name>
</gene>
<accession>A0A1C5HLQ7</accession>
<dbReference type="AlphaFoldDB" id="A0A1C5HLQ7"/>
<dbReference type="RefSeq" id="WP_139128641.1">
    <property type="nucleotide sequence ID" value="NZ_FMDM01000003.1"/>
</dbReference>
<dbReference type="STRING" id="745366.GA0070213_103294"/>